<feature type="domain" description="Bro-N" evidence="1">
    <location>
        <begin position="1"/>
        <end position="106"/>
    </location>
</feature>
<dbReference type="Pfam" id="PF02498">
    <property type="entry name" value="Bro-N"/>
    <property type="match status" value="1"/>
</dbReference>
<keyword evidence="3" id="KW-1185">Reference proteome</keyword>
<accession>Q9YVP6</accession>
<dbReference type="RefSeq" id="NP_048267.1">
    <property type="nucleotide sequence ID" value="NC_001993.1"/>
</dbReference>
<gene>
    <name evidence="2" type="primary">MSV196</name>
</gene>
<dbReference type="InterPro" id="IPR003497">
    <property type="entry name" value="BRO_N_domain"/>
</dbReference>
<evidence type="ECO:0000259" key="1">
    <source>
        <dbReference type="PROSITE" id="PS51750"/>
    </source>
</evidence>
<protein>
    <submittedName>
        <fullName evidence="2">ORF MSV196 ALI motif gene family protein</fullName>
    </submittedName>
</protein>
<proteinExistence type="predicted"/>
<organism evidence="2 3">
    <name type="scientific">Melanoplus sanguinipes entomopoxvirus</name>
    <name type="common">MsEPV</name>
    <dbReference type="NCBI Taxonomy" id="83191"/>
    <lineage>
        <taxon>Viruses</taxon>
        <taxon>Varidnaviria</taxon>
        <taxon>Bamfordvirae</taxon>
        <taxon>Nucleocytoviricota</taxon>
        <taxon>Pokkesviricetes</taxon>
        <taxon>Chitovirales</taxon>
        <taxon>Poxviridae</taxon>
        <taxon>Entomopoxvirinae</taxon>
        <taxon>Deltaentomopoxvirus</taxon>
        <taxon>Deltaentomopoxvirus msanguinipes</taxon>
    </lineage>
</organism>
<sequence>MNIYVAIFNNKSYFRAKDCASILEFKHTKDAIRHYVSNGNKIKFKNINIRSKKYIHPHTVFINNFGLIELILKHKSIVHHNIIDKLICKFDLNVDLNITPKEQKYIDVIISCFINHRYKTQYKVFEFYIDLYFTDLKIAIECDKYNYNGHYTSYDKYRQILIQNELNCKFIRFNPYDTDFNIYNLINKIHVFILKNKTNEFR</sequence>
<dbReference type="KEGG" id="vg:1449758"/>
<evidence type="ECO:0000313" key="3">
    <source>
        <dbReference type="Proteomes" id="UP000172353"/>
    </source>
</evidence>
<dbReference type="PIR" id="T28357">
    <property type="entry name" value="T28357"/>
</dbReference>
<organismHost>
    <name type="scientific">Melanoplus sanguinipes</name>
    <name type="common">Migratory grasshopper</name>
    <dbReference type="NCBI Taxonomy" id="65742"/>
</organismHost>
<dbReference type="Proteomes" id="UP000172353">
    <property type="component" value="Segment"/>
</dbReference>
<dbReference type="PROSITE" id="PS51750">
    <property type="entry name" value="BRO_N"/>
    <property type="match status" value="1"/>
</dbReference>
<dbReference type="EMBL" id="AF063866">
    <property type="protein sequence ID" value="AAC97763.1"/>
    <property type="molecule type" value="Genomic_DNA"/>
</dbReference>
<dbReference type="GeneID" id="1449758"/>
<reference evidence="2 3" key="1">
    <citation type="journal article" date="1999" name="J. Virol.">
        <title>The genome of Melanoplus sanguinipes entomopoxvirus.</title>
        <authorList>
            <person name="Afonso C.L."/>
            <person name="Tulman E.R."/>
            <person name="Lu Z."/>
            <person name="Oma E."/>
            <person name="Kutish G.F."/>
            <person name="Rock D.L."/>
        </authorList>
    </citation>
    <scope>NUCLEOTIDE SEQUENCE [LARGE SCALE GENOMIC DNA]</scope>
    <source>
        <strain evidence="2">Tucson</strain>
    </source>
</reference>
<name>Q9YVP6_MSEPV</name>
<dbReference type="OrthoDB" id="27494at10239"/>
<evidence type="ECO:0000313" key="2">
    <source>
        <dbReference type="EMBL" id="AAC97763.1"/>
    </source>
</evidence>